<dbReference type="STRING" id="1079994.SAMN04488565_2210"/>
<keyword evidence="2" id="KW-0812">Transmembrane</keyword>
<feature type="region of interest" description="Disordered" evidence="1">
    <location>
        <begin position="35"/>
        <end position="61"/>
    </location>
</feature>
<name>A0A1H0ZZR1_9MICO</name>
<evidence type="ECO:0000313" key="3">
    <source>
        <dbReference type="EMBL" id="SDQ32898.1"/>
    </source>
</evidence>
<feature type="transmembrane region" description="Helical" evidence="2">
    <location>
        <begin position="115"/>
        <end position="136"/>
    </location>
</feature>
<evidence type="ECO:0000256" key="1">
    <source>
        <dbReference type="SAM" id="MobiDB-lite"/>
    </source>
</evidence>
<dbReference type="SUPFAM" id="SSF82171">
    <property type="entry name" value="DPP6 N-terminal domain-like"/>
    <property type="match status" value="1"/>
</dbReference>
<gene>
    <name evidence="3" type="ORF">SAMN04488565_2210</name>
</gene>
<feature type="region of interest" description="Disordered" evidence="1">
    <location>
        <begin position="72"/>
        <end position="91"/>
    </location>
</feature>
<keyword evidence="2" id="KW-0472">Membrane</keyword>
<dbReference type="Proteomes" id="UP000182690">
    <property type="component" value="Unassembled WGS sequence"/>
</dbReference>
<sequence length="479" mass="49041">MQCTFCYFPNILGADEQDALCKNCGLDLTRLASTEHRAETADQDAAPEPVAPLNDAGTDVDPIKELLGDAAAERPAPAGTTEPAPAAAMSARLRDHDATAKPKESPKRRAAIHPWVIAGAFGVAILGATITTWVVLSAPANVATPAAAQQQEEIPINLAGWNATPNWSIDATAEATAERADGATLLIATTTQATIVDTETGDTIATHDLTGDATPLTYWADDTALVVDGDTLHLWGPTTETGDSDTAWATAELGDATLSVRGDAIFAVAEVGAKYDIMGADATRTAVAVPTPGAVPVAATGDTITWGTNKGVAYLTGCDGSDKRDVPLTAPSDTATVSRWISGDAKHVYVVWSDGDTDTVAVHALDTGDAVSSHPLAADRDAAATATRDGAHVAYAGLLIDATTGAFIETSRDIDDAVGGRFVTHDPLSLVNPAGGATPLEGDTVTLLAMSPDGDLVVDTGDTIASLSPDSKNAGVQTS</sequence>
<protein>
    <submittedName>
        <fullName evidence="3">Uncharacterized protein</fullName>
    </submittedName>
</protein>
<accession>A0A1H0ZZR1</accession>
<organism evidence="3 4">
    <name type="scientific">Leucobacter chromiiresistens</name>
    <dbReference type="NCBI Taxonomy" id="1079994"/>
    <lineage>
        <taxon>Bacteria</taxon>
        <taxon>Bacillati</taxon>
        <taxon>Actinomycetota</taxon>
        <taxon>Actinomycetes</taxon>
        <taxon>Micrococcales</taxon>
        <taxon>Microbacteriaceae</taxon>
        <taxon>Leucobacter</taxon>
    </lineage>
</organism>
<proteinExistence type="predicted"/>
<dbReference type="AlphaFoldDB" id="A0A1H0ZZR1"/>
<evidence type="ECO:0000256" key="2">
    <source>
        <dbReference type="SAM" id="Phobius"/>
    </source>
</evidence>
<reference evidence="3 4" key="1">
    <citation type="submission" date="2016-10" db="EMBL/GenBank/DDBJ databases">
        <authorList>
            <person name="de Groot N.N."/>
        </authorList>
    </citation>
    <scope>NUCLEOTIDE SEQUENCE [LARGE SCALE GENOMIC DNA]</scope>
    <source>
        <strain evidence="3 4">DSM 22788</strain>
    </source>
</reference>
<keyword evidence="2" id="KW-1133">Transmembrane helix</keyword>
<dbReference type="EMBL" id="FNKB01000001">
    <property type="protein sequence ID" value="SDQ32898.1"/>
    <property type="molecule type" value="Genomic_DNA"/>
</dbReference>
<feature type="compositionally biased region" description="Low complexity" evidence="1">
    <location>
        <begin position="73"/>
        <end position="88"/>
    </location>
</feature>
<evidence type="ECO:0000313" key="4">
    <source>
        <dbReference type="Proteomes" id="UP000182690"/>
    </source>
</evidence>